<dbReference type="SUPFAM" id="SSF53244">
    <property type="entry name" value="MurD-like peptide ligases, peptide-binding domain"/>
    <property type="match status" value="1"/>
</dbReference>
<dbReference type="Proteomes" id="UP000290588">
    <property type="component" value="Unassembled WGS sequence"/>
</dbReference>
<evidence type="ECO:0000313" key="6">
    <source>
        <dbReference type="EMBL" id="AXX94574.1"/>
    </source>
</evidence>
<dbReference type="Pfam" id="PF08245">
    <property type="entry name" value="Mur_ligase_M"/>
    <property type="match status" value="1"/>
</dbReference>
<dbReference type="Gene3D" id="3.40.1190.10">
    <property type="entry name" value="Mur-like, catalytic domain"/>
    <property type="match status" value="1"/>
</dbReference>
<dbReference type="InterPro" id="IPR013221">
    <property type="entry name" value="Mur_ligase_cen"/>
</dbReference>
<feature type="domain" description="Mur ligase central" evidence="5">
    <location>
        <begin position="162"/>
        <end position="336"/>
    </location>
</feature>
<keyword evidence="4" id="KW-0472">Membrane</keyword>
<keyword evidence="8" id="KW-1185">Reference proteome</keyword>
<feature type="transmembrane region" description="Helical" evidence="4">
    <location>
        <begin position="120"/>
        <end position="143"/>
    </location>
</feature>
<keyword evidence="1 7" id="KW-0436">Ligase</keyword>
<sequence length="478" mass="54415">MEYVNIITHIILIMALGWYLITNLQWYNYKLERVVLKHHKWQWHITYFVSPIVLFYIIPEPYFAIYFVLVYMTSFVLWNKKLDKPLVLTARVKRFLAILLFTTFATTALCLSNPECTNTFIFVPLLLAYAISTVLEKIFFISFKHKGKQRLQSIPALKTIAITASFGKTSIKNYLYHVLKNKYKVYKTPRSVNTIAGIVLDVNRDIPLDTQIYIAEAGARVKGDIEEIAMFLEPQICIIGSVGEQHIEYFKTLDNIIHTKMELLKSPKMKMGFVHESVPIKDYPTITKFPNNLKITKSNLDGIWFDVEVAGKIENFHAPILGSFNAINLTAVILVAHYLGMTIPEIKVSLMSLPQVEHRLQKIEANGKVIIDDSFNGNLEGMLEAINICSNHKGRKVIITPGLVESTDEANILLAKTINENFDFVILTGSLNTHLFVANINKEKVLILKDKSEMEVTLAKTTRVGDLILFANDAPNFI</sequence>
<evidence type="ECO:0000256" key="4">
    <source>
        <dbReference type="SAM" id="Phobius"/>
    </source>
</evidence>
<evidence type="ECO:0000313" key="9">
    <source>
        <dbReference type="Proteomes" id="UP000290588"/>
    </source>
</evidence>
<dbReference type="InterPro" id="IPR036615">
    <property type="entry name" value="Mur_ligase_C_dom_sf"/>
</dbReference>
<evidence type="ECO:0000256" key="3">
    <source>
        <dbReference type="ARBA" id="ARBA00022840"/>
    </source>
</evidence>
<dbReference type="OrthoDB" id="9801978at2"/>
<dbReference type="PANTHER" id="PTHR43024">
    <property type="entry name" value="UDP-N-ACETYLMURAMOYL-TRIPEPTIDE--D-ALANYL-D-ALANINE LIGASE"/>
    <property type="match status" value="1"/>
</dbReference>
<dbReference type="Proteomes" id="UP000262582">
    <property type="component" value="Chromosome"/>
</dbReference>
<feature type="transmembrane region" description="Helical" evidence="4">
    <location>
        <begin position="6"/>
        <end position="29"/>
    </location>
</feature>
<evidence type="ECO:0000256" key="2">
    <source>
        <dbReference type="ARBA" id="ARBA00022741"/>
    </source>
</evidence>
<gene>
    <name evidence="6" type="primary">murF</name>
    <name evidence="6" type="ORF">AELL_0895</name>
    <name evidence="7" type="ORF">CP962_11495</name>
</gene>
<keyword evidence="3" id="KW-0067">ATP-binding</keyword>
<keyword evidence="4" id="KW-0812">Transmembrane</keyword>
<dbReference type="GO" id="GO:0005524">
    <property type="term" value="F:ATP binding"/>
    <property type="evidence" value="ECO:0007669"/>
    <property type="project" value="UniProtKB-KW"/>
</dbReference>
<dbReference type="EC" id="6.3.2.10" evidence="6"/>
<dbReference type="GO" id="GO:0047480">
    <property type="term" value="F:UDP-N-acetylmuramoyl-tripeptide-D-alanyl-D-alanine ligase activity"/>
    <property type="evidence" value="ECO:0007669"/>
    <property type="project" value="UniProtKB-EC"/>
</dbReference>
<accession>A0A347U6U6</accession>
<dbReference type="PANTHER" id="PTHR43024:SF1">
    <property type="entry name" value="UDP-N-ACETYLMURAMOYL-TRIPEPTIDE--D-ALANYL-D-ALANINE LIGASE"/>
    <property type="match status" value="1"/>
</dbReference>
<dbReference type="EMBL" id="CP032097">
    <property type="protein sequence ID" value="AXX94574.1"/>
    <property type="molecule type" value="Genomic_DNA"/>
</dbReference>
<evidence type="ECO:0000313" key="8">
    <source>
        <dbReference type="Proteomes" id="UP000262582"/>
    </source>
</evidence>
<keyword evidence="4" id="KW-1133">Transmembrane helix</keyword>
<dbReference type="KEGG" id="aell:AELL_0895"/>
<evidence type="ECO:0000259" key="5">
    <source>
        <dbReference type="Pfam" id="PF08245"/>
    </source>
</evidence>
<reference evidence="6 8" key="2">
    <citation type="submission" date="2018-08" db="EMBL/GenBank/DDBJ databases">
        <title>Complete genome of the Arcobacter ellisii type strain LMG 26155.</title>
        <authorList>
            <person name="Miller W.G."/>
            <person name="Yee E."/>
            <person name="Bono J.L."/>
        </authorList>
    </citation>
    <scope>NUCLEOTIDE SEQUENCE [LARGE SCALE GENOMIC DNA]</scope>
    <source>
        <strain evidence="6 8">LMG 26155</strain>
    </source>
</reference>
<organism evidence="7 9">
    <name type="scientific">Arcobacter ellisii</name>
    <dbReference type="NCBI Taxonomy" id="913109"/>
    <lineage>
        <taxon>Bacteria</taxon>
        <taxon>Pseudomonadati</taxon>
        <taxon>Campylobacterota</taxon>
        <taxon>Epsilonproteobacteria</taxon>
        <taxon>Campylobacterales</taxon>
        <taxon>Arcobacteraceae</taxon>
        <taxon>Arcobacter</taxon>
    </lineage>
</organism>
<dbReference type="RefSeq" id="WP_118916800.1">
    <property type="nucleotide sequence ID" value="NZ_CP032097.1"/>
</dbReference>
<protein>
    <submittedName>
        <fullName evidence="6">D-alanyl-D-alanine-adding enzyme</fullName>
        <ecNumber evidence="6">6.3.2.10</ecNumber>
    </submittedName>
    <submittedName>
        <fullName evidence="7">UDP-N-acetylmuramoylalanyl-D-glutamyl-2, 6-diaminopimelate--D-alanyl-D-alanine ligase</fullName>
    </submittedName>
</protein>
<proteinExistence type="predicted"/>
<evidence type="ECO:0000313" key="7">
    <source>
        <dbReference type="EMBL" id="RXI29194.1"/>
    </source>
</evidence>
<dbReference type="InterPro" id="IPR036565">
    <property type="entry name" value="Mur-like_cat_sf"/>
</dbReference>
<name>A0A347U6U6_9BACT</name>
<reference evidence="7 9" key="1">
    <citation type="submission" date="2017-09" db="EMBL/GenBank/DDBJ databases">
        <title>Genomics of the genus Arcobacter.</title>
        <authorList>
            <person name="Perez-Cataluna A."/>
            <person name="Figueras M.J."/>
            <person name="Salas-Masso N."/>
        </authorList>
    </citation>
    <scope>NUCLEOTIDE SEQUENCE [LARGE SCALE GENOMIC DNA]</scope>
    <source>
        <strain evidence="7 9">CECT 7837</strain>
    </source>
</reference>
<feature type="transmembrane region" description="Helical" evidence="4">
    <location>
        <begin position="94"/>
        <end position="114"/>
    </location>
</feature>
<keyword evidence="2" id="KW-0547">Nucleotide-binding</keyword>
<dbReference type="SUPFAM" id="SSF53623">
    <property type="entry name" value="MurD-like peptide ligases, catalytic domain"/>
    <property type="match status" value="1"/>
</dbReference>
<evidence type="ECO:0000256" key="1">
    <source>
        <dbReference type="ARBA" id="ARBA00022598"/>
    </source>
</evidence>
<dbReference type="Gene3D" id="3.90.190.20">
    <property type="entry name" value="Mur ligase, C-terminal domain"/>
    <property type="match status" value="1"/>
</dbReference>
<dbReference type="InterPro" id="IPR051046">
    <property type="entry name" value="MurCDEF_CellWall_CoF430Synth"/>
</dbReference>
<dbReference type="AlphaFoldDB" id="A0A347U6U6"/>
<dbReference type="EMBL" id="NXIG01000013">
    <property type="protein sequence ID" value="RXI29194.1"/>
    <property type="molecule type" value="Genomic_DNA"/>
</dbReference>